<evidence type="ECO:0000256" key="3">
    <source>
        <dbReference type="ARBA" id="ARBA00023125"/>
    </source>
</evidence>
<dbReference type="KEGG" id="cyc:PCC7424_5613"/>
<keyword evidence="4" id="KW-0233">DNA recombination</keyword>
<dbReference type="PANTHER" id="PTHR30349:SF64">
    <property type="entry name" value="PROPHAGE INTEGRASE INTD-RELATED"/>
    <property type="match status" value="1"/>
</dbReference>
<keyword evidence="2" id="KW-0229">DNA integration</keyword>
<dbReference type="InterPro" id="IPR050090">
    <property type="entry name" value="Tyrosine_recombinase_XerCD"/>
</dbReference>
<dbReference type="GO" id="GO:0006310">
    <property type="term" value="P:DNA recombination"/>
    <property type="evidence" value="ECO:0007669"/>
    <property type="project" value="UniProtKB-KW"/>
</dbReference>
<evidence type="ECO:0000256" key="5">
    <source>
        <dbReference type="PROSITE-ProRule" id="PRU01248"/>
    </source>
</evidence>
<dbReference type="InterPro" id="IPR011010">
    <property type="entry name" value="DNA_brk_join_enz"/>
</dbReference>
<protein>
    <recommendedName>
        <fullName evidence="10">Integrase family protein</fullName>
    </recommendedName>
</protein>
<gene>
    <name evidence="8" type="ordered locus">PCC7424_5613</name>
</gene>
<dbReference type="PANTHER" id="PTHR30349">
    <property type="entry name" value="PHAGE INTEGRASE-RELATED"/>
    <property type="match status" value="1"/>
</dbReference>
<dbReference type="Pfam" id="PF00589">
    <property type="entry name" value="Phage_integrase"/>
    <property type="match status" value="1"/>
</dbReference>
<dbReference type="SUPFAM" id="SSF56349">
    <property type="entry name" value="DNA breaking-rejoining enzymes"/>
    <property type="match status" value="1"/>
</dbReference>
<evidence type="ECO:0000259" key="6">
    <source>
        <dbReference type="PROSITE" id="PS51898"/>
    </source>
</evidence>
<dbReference type="HOGENOM" id="CLU_027562_9_5_3"/>
<keyword evidence="8" id="KW-0614">Plasmid</keyword>
<dbReference type="InterPro" id="IPR044068">
    <property type="entry name" value="CB"/>
</dbReference>
<dbReference type="InterPro" id="IPR002104">
    <property type="entry name" value="Integrase_catalytic"/>
</dbReference>
<dbReference type="OrthoDB" id="9784359at2"/>
<proteinExistence type="inferred from homology"/>
<evidence type="ECO:0000313" key="9">
    <source>
        <dbReference type="Proteomes" id="UP000002384"/>
    </source>
</evidence>
<dbReference type="PROSITE" id="PS51898">
    <property type="entry name" value="TYR_RECOMBINASE"/>
    <property type="match status" value="1"/>
</dbReference>
<dbReference type="Gene3D" id="1.10.443.10">
    <property type="entry name" value="Intergrase catalytic core"/>
    <property type="match status" value="1"/>
</dbReference>
<evidence type="ECO:0000256" key="4">
    <source>
        <dbReference type="ARBA" id="ARBA00023172"/>
    </source>
</evidence>
<sequence length="273" mass="30751">MNSITRATSDTEIIILWLNGKSKTTVISYQCHVKQFLEFVGKPLRDVTLDDLSLWVNRLNLTYQPVTVANKILTVKSLFSFACRVGYLTVNVGSFIKSPKLKDTLAERILDPSEVKRLINAAPNERDSVLLSLMYGCGLRVSEVCGLNWSDLKNGKATVFGKGAKTRIVIIPPNLWDRLMKLPRDGEAVFMSRRGNRLERTYIHKMIKECCHLSGVSEKASSHWLRHSHASHAVEAGCNLRLLQQSLGHSKLETTEKYLHINPDEGSSQFIDI</sequence>
<accession>B7KN00</accession>
<reference evidence="9" key="1">
    <citation type="journal article" date="2011" name="MBio">
        <title>Novel metabolic attributes of the genus Cyanothece, comprising a group of unicellular nitrogen-fixing Cyanobacteria.</title>
        <authorList>
            <person name="Bandyopadhyay A."/>
            <person name="Elvitigala T."/>
            <person name="Welsh E."/>
            <person name="Stockel J."/>
            <person name="Liberton M."/>
            <person name="Min H."/>
            <person name="Sherman L.A."/>
            <person name="Pakrasi H.B."/>
        </authorList>
    </citation>
    <scope>NUCLEOTIDE SEQUENCE [LARGE SCALE GENOMIC DNA]</scope>
    <source>
        <strain evidence="9">PCC 7424</strain>
        <plasmid evidence="9">pP742405</plasmid>
    </source>
</reference>
<geneLocation type="plasmid" evidence="8 9">
    <name>pP742405</name>
</geneLocation>
<evidence type="ECO:0000313" key="8">
    <source>
        <dbReference type="EMBL" id="ACK74172.1"/>
    </source>
</evidence>
<dbReference type="InterPro" id="IPR004107">
    <property type="entry name" value="Integrase_SAM-like_N"/>
</dbReference>
<dbReference type="GO" id="GO:0015074">
    <property type="term" value="P:DNA integration"/>
    <property type="evidence" value="ECO:0007669"/>
    <property type="project" value="UniProtKB-KW"/>
</dbReference>
<organism evidence="8 9">
    <name type="scientific">Gloeothece citriformis (strain PCC 7424)</name>
    <name type="common">Cyanothece sp. (strain PCC 7424)</name>
    <dbReference type="NCBI Taxonomy" id="65393"/>
    <lineage>
        <taxon>Bacteria</taxon>
        <taxon>Bacillati</taxon>
        <taxon>Cyanobacteriota</taxon>
        <taxon>Cyanophyceae</taxon>
        <taxon>Oscillatoriophycideae</taxon>
        <taxon>Chroococcales</taxon>
        <taxon>Aphanothecaceae</taxon>
        <taxon>Gloeothece</taxon>
        <taxon>Gloeothece citriformis</taxon>
    </lineage>
</organism>
<keyword evidence="9" id="KW-1185">Reference proteome</keyword>
<dbReference type="PROSITE" id="PS51900">
    <property type="entry name" value="CB"/>
    <property type="match status" value="1"/>
</dbReference>
<dbReference type="Proteomes" id="UP000002384">
    <property type="component" value="Plasmid pP742405"/>
</dbReference>
<dbReference type="InterPro" id="IPR010998">
    <property type="entry name" value="Integrase_recombinase_N"/>
</dbReference>
<evidence type="ECO:0000256" key="1">
    <source>
        <dbReference type="ARBA" id="ARBA00008857"/>
    </source>
</evidence>
<comment type="similarity">
    <text evidence="1">Belongs to the 'phage' integrase family.</text>
</comment>
<feature type="domain" description="Core-binding (CB)" evidence="7">
    <location>
        <begin position="8"/>
        <end position="83"/>
    </location>
</feature>
<evidence type="ECO:0000256" key="2">
    <source>
        <dbReference type="ARBA" id="ARBA00022908"/>
    </source>
</evidence>
<dbReference type="GO" id="GO:0003677">
    <property type="term" value="F:DNA binding"/>
    <property type="evidence" value="ECO:0007669"/>
    <property type="project" value="UniProtKB-UniRule"/>
</dbReference>
<dbReference type="Gene3D" id="1.10.150.130">
    <property type="match status" value="1"/>
</dbReference>
<dbReference type="EMBL" id="CP001296">
    <property type="protein sequence ID" value="ACK74172.1"/>
    <property type="molecule type" value="Genomic_DNA"/>
</dbReference>
<feature type="domain" description="Tyr recombinase" evidence="6">
    <location>
        <begin position="105"/>
        <end position="271"/>
    </location>
</feature>
<evidence type="ECO:0000259" key="7">
    <source>
        <dbReference type="PROSITE" id="PS51900"/>
    </source>
</evidence>
<dbReference type="AlphaFoldDB" id="B7KN00"/>
<dbReference type="InterPro" id="IPR013762">
    <property type="entry name" value="Integrase-like_cat_sf"/>
</dbReference>
<name>B7KN00_GLOC7</name>
<keyword evidence="3 5" id="KW-0238">DNA-binding</keyword>
<dbReference type="Pfam" id="PF02899">
    <property type="entry name" value="Phage_int_SAM_1"/>
    <property type="match status" value="1"/>
</dbReference>
<dbReference type="RefSeq" id="WP_012599405.1">
    <property type="nucleotide sequence ID" value="NC_011733.1"/>
</dbReference>
<evidence type="ECO:0008006" key="10">
    <source>
        <dbReference type="Google" id="ProtNLM"/>
    </source>
</evidence>